<proteinExistence type="predicted"/>
<gene>
    <name evidence="1" type="ORF">R5R35_013351</name>
</gene>
<dbReference type="AlphaFoldDB" id="A0AAN9VVP1"/>
<sequence>MVSEPEVDEMVRDTAVPAYGLKRLQDLRESARKIIYMSYLTPVDEVSKIESAIEACNSICSNLATTIPSSSGLPLIPSDGQKTGKLQTLASKT</sequence>
<evidence type="ECO:0000313" key="1">
    <source>
        <dbReference type="EMBL" id="KAK7871133.1"/>
    </source>
</evidence>
<comment type="caution">
    <text evidence="1">The sequence shown here is derived from an EMBL/GenBank/DDBJ whole genome shotgun (WGS) entry which is preliminary data.</text>
</comment>
<evidence type="ECO:0000313" key="2">
    <source>
        <dbReference type="Proteomes" id="UP001378592"/>
    </source>
</evidence>
<dbReference type="EMBL" id="JAZDUA010000044">
    <property type="protein sequence ID" value="KAK7871133.1"/>
    <property type="molecule type" value="Genomic_DNA"/>
</dbReference>
<organism evidence="1 2">
    <name type="scientific">Gryllus longicercus</name>
    <dbReference type="NCBI Taxonomy" id="2509291"/>
    <lineage>
        <taxon>Eukaryota</taxon>
        <taxon>Metazoa</taxon>
        <taxon>Ecdysozoa</taxon>
        <taxon>Arthropoda</taxon>
        <taxon>Hexapoda</taxon>
        <taxon>Insecta</taxon>
        <taxon>Pterygota</taxon>
        <taxon>Neoptera</taxon>
        <taxon>Polyneoptera</taxon>
        <taxon>Orthoptera</taxon>
        <taxon>Ensifera</taxon>
        <taxon>Gryllidea</taxon>
        <taxon>Grylloidea</taxon>
        <taxon>Gryllidae</taxon>
        <taxon>Gryllinae</taxon>
        <taxon>Gryllus</taxon>
    </lineage>
</organism>
<accession>A0AAN9VVP1</accession>
<protein>
    <submittedName>
        <fullName evidence="1">Uncharacterized protein</fullName>
    </submittedName>
</protein>
<keyword evidence="2" id="KW-1185">Reference proteome</keyword>
<reference evidence="1 2" key="1">
    <citation type="submission" date="2024-03" db="EMBL/GenBank/DDBJ databases">
        <title>The genome assembly and annotation of the cricket Gryllus longicercus Weissman &amp; Gray.</title>
        <authorList>
            <person name="Szrajer S."/>
            <person name="Gray D."/>
            <person name="Ylla G."/>
        </authorList>
    </citation>
    <scope>NUCLEOTIDE SEQUENCE [LARGE SCALE GENOMIC DNA]</scope>
    <source>
        <strain evidence="1">DAG 2021-001</strain>
        <tissue evidence="1">Whole body minus gut</tissue>
    </source>
</reference>
<name>A0AAN9VVP1_9ORTH</name>
<dbReference type="Proteomes" id="UP001378592">
    <property type="component" value="Unassembled WGS sequence"/>
</dbReference>